<dbReference type="Proteomes" id="UP000694251">
    <property type="component" value="Chromosome 13"/>
</dbReference>
<reference evidence="1 2" key="1">
    <citation type="submission" date="2020-12" db="EMBL/GenBank/DDBJ databases">
        <title>Concerted genomic and epigenomic changes stabilize Arabidopsis allopolyploids.</title>
        <authorList>
            <person name="Chen Z."/>
        </authorList>
    </citation>
    <scope>NUCLEOTIDE SEQUENCE [LARGE SCALE GENOMIC DNA]</scope>
    <source>
        <strain evidence="1">As9502</strain>
        <tissue evidence="1">Leaf</tissue>
    </source>
</reference>
<proteinExistence type="predicted"/>
<gene>
    <name evidence="1" type="ORF">ISN44_As13g013210</name>
</gene>
<dbReference type="EMBL" id="JAEFBJ010000013">
    <property type="protein sequence ID" value="KAG7537427.1"/>
    <property type="molecule type" value="Genomic_DNA"/>
</dbReference>
<evidence type="ECO:0000313" key="1">
    <source>
        <dbReference type="EMBL" id="KAG7537427.1"/>
    </source>
</evidence>
<keyword evidence="2" id="KW-1185">Reference proteome</keyword>
<sequence length="54" mass="6532">MAEETFTLKLENTLYTQLRKDDEKTKPIRKAKEKKKTHNINYGTQSVWNLWTYV</sequence>
<protein>
    <submittedName>
        <fullName evidence="1">Uncharacterized protein</fullName>
    </submittedName>
</protein>
<dbReference type="AlphaFoldDB" id="A0A8T1XXY1"/>
<accession>A0A8T1XXY1</accession>
<evidence type="ECO:0000313" key="2">
    <source>
        <dbReference type="Proteomes" id="UP000694251"/>
    </source>
</evidence>
<comment type="caution">
    <text evidence="1">The sequence shown here is derived from an EMBL/GenBank/DDBJ whole genome shotgun (WGS) entry which is preliminary data.</text>
</comment>
<name>A0A8T1XXY1_ARASU</name>
<organism evidence="1 2">
    <name type="scientific">Arabidopsis suecica</name>
    <name type="common">Swedish thale-cress</name>
    <name type="synonym">Cardaminopsis suecica</name>
    <dbReference type="NCBI Taxonomy" id="45249"/>
    <lineage>
        <taxon>Eukaryota</taxon>
        <taxon>Viridiplantae</taxon>
        <taxon>Streptophyta</taxon>
        <taxon>Embryophyta</taxon>
        <taxon>Tracheophyta</taxon>
        <taxon>Spermatophyta</taxon>
        <taxon>Magnoliopsida</taxon>
        <taxon>eudicotyledons</taxon>
        <taxon>Gunneridae</taxon>
        <taxon>Pentapetalae</taxon>
        <taxon>rosids</taxon>
        <taxon>malvids</taxon>
        <taxon>Brassicales</taxon>
        <taxon>Brassicaceae</taxon>
        <taxon>Camelineae</taxon>
        <taxon>Arabidopsis</taxon>
    </lineage>
</organism>